<dbReference type="EMBL" id="JAUHTR010000031">
    <property type="protein sequence ID" value="MDN4527713.1"/>
    <property type="molecule type" value="Genomic_DNA"/>
</dbReference>
<dbReference type="PANTHER" id="PTHR35331">
    <property type="entry name" value="STAGE V SPORULATION PROTEIN S"/>
    <property type="match status" value="1"/>
</dbReference>
<dbReference type="InterPro" id="IPR007347">
    <property type="entry name" value="SpoVS"/>
</dbReference>
<dbReference type="Pfam" id="PF04232">
    <property type="entry name" value="SpoVS"/>
    <property type="match status" value="1"/>
</dbReference>
<accession>A0ABT8I3V9</accession>
<dbReference type="Gene3D" id="3.30.110.20">
    <property type="entry name" value="Alba-like domain"/>
    <property type="match status" value="1"/>
</dbReference>
<reference evidence="1" key="1">
    <citation type="submission" date="2023-07" db="EMBL/GenBank/DDBJ databases">
        <title>Fictibacillus sp. isolated from freshwater pond.</title>
        <authorList>
            <person name="Kirdat K."/>
            <person name="Bhat A."/>
            <person name="Mourya A."/>
            <person name="Yadav A."/>
        </authorList>
    </citation>
    <scope>NUCLEOTIDE SEQUENCE</scope>
    <source>
        <strain evidence="1">NE201</strain>
    </source>
</reference>
<proteinExistence type="predicted"/>
<dbReference type="Proteomes" id="UP001172721">
    <property type="component" value="Unassembled WGS sequence"/>
</dbReference>
<comment type="caution">
    <text evidence="1">The sequence shown here is derived from an EMBL/GenBank/DDBJ whole genome shotgun (WGS) entry which is preliminary data.</text>
</comment>
<name>A0ABT8I3V9_9BACL</name>
<dbReference type="PANTHER" id="PTHR35331:SF1">
    <property type="entry name" value="STAGE V SPORULATION PROTEIN S"/>
    <property type="match status" value="1"/>
</dbReference>
<dbReference type="RefSeq" id="WP_301168694.1">
    <property type="nucleotide sequence ID" value="NZ_JAUHTR010000031.1"/>
</dbReference>
<evidence type="ECO:0000313" key="2">
    <source>
        <dbReference type="Proteomes" id="UP001172721"/>
    </source>
</evidence>
<sequence>MDNVLKVSSKSKPKSVAGAIAGVVREIGHVEIQVLGAGALNQAIKSIAIARGFVAPSGFDLVFVPGFTTIFIDSKEKTAIKLLIGSRKQR</sequence>
<keyword evidence="2" id="KW-1185">Reference proteome</keyword>
<gene>
    <name evidence="1" type="ORF">QYB97_24930</name>
</gene>
<dbReference type="InterPro" id="IPR036882">
    <property type="entry name" value="Alba-like_dom_sf"/>
</dbReference>
<evidence type="ECO:0000313" key="1">
    <source>
        <dbReference type="EMBL" id="MDN4527713.1"/>
    </source>
</evidence>
<organism evidence="1 2">
    <name type="scientific">Fictibacillus fluitans</name>
    <dbReference type="NCBI Taxonomy" id="3058422"/>
    <lineage>
        <taxon>Bacteria</taxon>
        <taxon>Bacillati</taxon>
        <taxon>Bacillota</taxon>
        <taxon>Bacilli</taxon>
        <taxon>Bacillales</taxon>
        <taxon>Fictibacillaceae</taxon>
        <taxon>Fictibacillus</taxon>
    </lineage>
</organism>
<protein>
    <submittedName>
        <fullName evidence="1">Stage V sporulation protein S</fullName>
    </submittedName>
</protein>